<feature type="transmembrane region" description="Helical" evidence="6">
    <location>
        <begin position="335"/>
        <end position="360"/>
    </location>
</feature>
<dbReference type="Proteomes" id="UP000244905">
    <property type="component" value="Unassembled WGS sequence"/>
</dbReference>
<comment type="subcellular location">
    <subcellularLocation>
        <location evidence="1">Cell membrane</location>
        <topology evidence="1">Multi-pass membrane protein</topology>
    </subcellularLocation>
</comment>
<feature type="transmembrane region" description="Helical" evidence="6">
    <location>
        <begin position="250"/>
        <end position="272"/>
    </location>
</feature>
<evidence type="ECO:0000256" key="4">
    <source>
        <dbReference type="ARBA" id="ARBA00022989"/>
    </source>
</evidence>
<evidence type="ECO:0000313" key="8">
    <source>
        <dbReference type="Proteomes" id="UP000244905"/>
    </source>
</evidence>
<feature type="transmembrane region" description="Helical" evidence="6">
    <location>
        <begin position="35"/>
        <end position="53"/>
    </location>
</feature>
<feature type="transmembrane region" description="Helical" evidence="6">
    <location>
        <begin position="198"/>
        <end position="218"/>
    </location>
</feature>
<keyword evidence="8" id="KW-1185">Reference proteome</keyword>
<sequence length="369" mass="41197">MRNYQQELLNIIFLLNLLILKSHLQSTKTNFFGTLLKYGVPLVISVGLCWLLFSNDDIDLAGMMEIVRRECDFRWILLNLLLGIMAQVFRAARWQIQLRALDIRPPFRQLVLSIFGTYSVNLVFPRLGEVWRTGYIAARERAPFTTVFGSMVADRLADTLTVLILLLLTFIPAGAQLREYLGQSGGALARISEILGSPLLWGFVIAAMAAVWFVFVRFPEHKVIARLRSIISGLWKGFAVVVTMPGRGRWLIFTVLIWSCYIMSLYCAFRAFPLTAEVLVIHGPTALAVCFVLTSLAMGVPSNGGIGPWQWAMIFGLTLYSAGVAGLTHEYALTFANLVMGVQTLMLIVQGLFTFGCIAFSKRSKPLSK</sequence>
<keyword evidence="4 6" id="KW-1133">Transmembrane helix</keyword>
<accession>A0A2V1IM34</accession>
<feature type="transmembrane region" description="Helical" evidence="6">
    <location>
        <begin position="311"/>
        <end position="329"/>
    </location>
</feature>
<feature type="transmembrane region" description="Helical" evidence="6">
    <location>
        <begin position="224"/>
        <end position="243"/>
    </location>
</feature>
<dbReference type="PANTHER" id="PTHR39087:SF2">
    <property type="entry name" value="UPF0104 MEMBRANE PROTEIN MJ1595"/>
    <property type="match status" value="1"/>
</dbReference>
<dbReference type="AlphaFoldDB" id="A0A2V1IM34"/>
<comment type="caution">
    <text evidence="7">The sequence shown here is derived from an EMBL/GenBank/DDBJ whole genome shotgun (WGS) entry which is preliminary data.</text>
</comment>
<evidence type="ECO:0000256" key="3">
    <source>
        <dbReference type="ARBA" id="ARBA00022692"/>
    </source>
</evidence>
<gene>
    <name evidence="7" type="ORF">C5O23_13045</name>
</gene>
<keyword evidence="2" id="KW-1003">Cell membrane</keyword>
<dbReference type="GO" id="GO:0005886">
    <property type="term" value="C:plasma membrane"/>
    <property type="evidence" value="ECO:0007669"/>
    <property type="project" value="UniProtKB-SubCell"/>
</dbReference>
<evidence type="ECO:0000256" key="1">
    <source>
        <dbReference type="ARBA" id="ARBA00004651"/>
    </source>
</evidence>
<proteinExistence type="predicted"/>
<reference evidence="8" key="1">
    <citation type="submission" date="2018-02" db="EMBL/GenBank/DDBJ databases">
        <authorList>
            <person name="Clavel T."/>
            <person name="Strowig T."/>
        </authorList>
    </citation>
    <scope>NUCLEOTIDE SEQUENCE [LARGE SCALE GENOMIC DNA]</scope>
    <source>
        <strain evidence="8">DSM 103720</strain>
    </source>
</reference>
<dbReference type="EMBL" id="PUEC01000045">
    <property type="protein sequence ID" value="PWB00361.1"/>
    <property type="molecule type" value="Genomic_DNA"/>
</dbReference>
<dbReference type="Pfam" id="PF03706">
    <property type="entry name" value="LPG_synthase_TM"/>
    <property type="match status" value="1"/>
</dbReference>
<feature type="transmembrane region" description="Helical" evidence="6">
    <location>
        <begin position="110"/>
        <end position="127"/>
    </location>
</feature>
<organism evidence="7 8">
    <name type="scientific">Duncaniella muris</name>
    <dbReference type="NCBI Taxonomy" id="2094150"/>
    <lineage>
        <taxon>Bacteria</taxon>
        <taxon>Pseudomonadati</taxon>
        <taxon>Bacteroidota</taxon>
        <taxon>Bacteroidia</taxon>
        <taxon>Bacteroidales</taxon>
        <taxon>Muribaculaceae</taxon>
        <taxon>Duncaniella</taxon>
    </lineage>
</organism>
<evidence type="ECO:0000256" key="5">
    <source>
        <dbReference type="ARBA" id="ARBA00023136"/>
    </source>
</evidence>
<keyword evidence="3 6" id="KW-0812">Transmembrane</keyword>
<feature type="transmembrane region" description="Helical" evidence="6">
    <location>
        <begin position="278"/>
        <end position="299"/>
    </location>
</feature>
<evidence type="ECO:0000256" key="2">
    <source>
        <dbReference type="ARBA" id="ARBA00022475"/>
    </source>
</evidence>
<feature type="transmembrane region" description="Helical" evidence="6">
    <location>
        <begin position="159"/>
        <end position="177"/>
    </location>
</feature>
<protein>
    <submittedName>
        <fullName evidence="7">UPF0104 family protein</fullName>
    </submittedName>
</protein>
<feature type="transmembrane region" description="Helical" evidence="6">
    <location>
        <begin position="73"/>
        <end position="89"/>
    </location>
</feature>
<keyword evidence="5 6" id="KW-0472">Membrane</keyword>
<dbReference type="PANTHER" id="PTHR39087">
    <property type="entry name" value="UPF0104 MEMBRANE PROTEIN MJ1595"/>
    <property type="match status" value="1"/>
</dbReference>
<evidence type="ECO:0000256" key="6">
    <source>
        <dbReference type="SAM" id="Phobius"/>
    </source>
</evidence>
<dbReference type="InterPro" id="IPR022791">
    <property type="entry name" value="L-PG_synthase/AglD"/>
</dbReference>
<name>A0A2V1IM34_9BACT</name>
<evidence type="ECO:0000313" key="7">
    <source>
        <dbReference type="EMBL" id="PWB00361.1"/>
    </source>
</evidence>